<dbReference type="GO" id="GO:0043103">
    <property type="term" value="P:hypoxanthine salvage"/>
    <property type="evidence" value="ECO:0007669"/>
    <property type="project" value="TreeGrafter"/>
</dbReference>
<dbReference type="EMBL" id="CP002444">
    <property type="protein sequence ID" value="ADU96160.1"/>
    <property type="molecule type" value="Genomic_DNA"/>
</dbReference>
<dbReference type="GO" id="GO:0046103">
    <property type="term" value="P:inosine biosynthetic process"/>
    <property type="evidence" value="ECO:0007669"/>
    <property type="project" value="TreeGrafter"/>
</dbReference>
<dbReference type="PANTHER" id="PTHR11409">
    <property type="entry name" value="ADENOSINE DEAMINASE"/>
    <property type="match status" value="1"/>
</dbReference>
<dbReference type="InterPro" id="IPR006330">
    <property type="entry name" value="Ado/ade_deaminase"/>
</dbReference>
<gene>
    <name evidence="1" type="ordered locus">Theam_0187</name>
</gene>
<dbReference type="SUPFAM" id="SSF51556">
    <property type="entry name" value="Metallo-dependent hydrolases"/>
    <property type="match status" value="1"/>
</dbReference>
<keyword evidence="2" id="KW-1185">Reference proteome</keyword>
<dbReference type="GO" id="GO:0004000">
    <property type="term" value="F:adenosine deaminase activity"/>
    <property type="evidence" value="ECO:0007669"/>
    <property type="project" value="TreeGrafter"/>
</dbReference>
<dbReference type="GO" id="GO:0005829">
    <property type="term" value="C:cytosol"/>
    <property type="evidence" value="ECO:0007669"/>
    <property type="project" value="TreeGrafter"/>
</dbReference>
<sequence>MEIKKISFEPYITFLSEFSLFLESQTQNESPINKLYEILKKKYPYVPFYYLKEQLRRITNIESPNYTKESLIYLTTKLFQNFQIKELQLFKIVTSEVRREFLLQAFLLQNEYYPNTNLQNLMSIEPYVEVPYYMRTLADLHTHLGLLSNFPENIEFIMQELQNFNRELLKSINKNPKIEHKKRYIKARKLLLMLATIWYIYKKGEIPQEDKLLFLINSIYKHNLAIIPVHELTHETKDFSYPKFVDISIYYVFSRHKRKNLLGSTAVTLTNSLYKETVHDRYFKGLDYFSKKFVNNPIKKEVGKIKKLNNKITKTFIEKQNRLSILEVRFFPDKRKVEYATQLLTEIMSKDTNLKSGYILHYPKFPDSEAIFRLKIKEKEIFEQTKRLADFFKKNPEHLKFLLGFDAASQEYWTPAWFFSTPFRFWRRLAHIYIPQIMEKRSPYLRFTYHAGEDYVDVTTGLKNIYEALFFLELNQNDRIGHGLALLREVDDYLLEHRNVPMDPFRYFLHLLWLFHVTYTHQHEFNKNYSKLIIREISYFLEKEDLEPKELPLRFEEFLLRTYEALQFNLYPIGDTSPFSNFWEVKKRNFYKREINFLRHLIKKYKLKPREDYLINPLLGSSKFVSFEEQVELIKNIQSLVTKLIVERGVAIEICPSSNIFIERLPDYKNYIREEILELIEERKFKAFLNTDDALTFDTTIFEEYLLIRESLPENGRDRITKILIENAKEASFLA</sequence>
<dbReference type="OrthoDB" id="8772092at2"/>
<dbReference type="eggNOG" id="COG1816">
    <property type="taxonomic scope" value="Bacteria"/>
</dbReference>
<dbReference type="AlphaFoldDB" id="E8T3M9"/>
<dbReference type="Proteomes" id="UP000006362">
    <property type="component" value="Chromosome"/>
</dbReference>
<reference evidence="1" key="1">
    <citation type="submission" date="2011-01" db="EMBL/GenBank/DDBJ databases">
        <title>Complete sequence of chromosome of Thermovibrio ammonificans HB-1.</title>
        <authorList>
            <consortium name="US DOE Joint Genome Institute"/>
            <person name="Lucas S."/>
            <person name="Copeland A."/>
            <person name="Lapidus A."/>
            <person name="Cheng J.-F."/>
            <person name="Goodwin L."/>
            <person name="Pitluck S."/>
            <person name="Davenport K."/>
            <person name="Detter J.C."/>
            <person name="Han C."/>
            <person name="Tapia R."/>
            <person name="Land M."/>
            <person name="Hauser L."/>
            <person name="Kyrpides N."/>
            <person name="Ivanova N."/>
            <person name="Ovchinnikova G."/>
            <person name="Vetriani C."/>
            <person name="Woyke T."/>
        </authorList>
    </citation>
    <scope>NUCLEOTIDE SEQUENCE [LARGE SCALE GENOMIC DNA]</scope>
    <source>
        <strain evidence="1">HB-1</strain>
    </source>
</reference>
<dbReference type="KEGG" id="tam:Theam_0187"/>
<protein>
    <submittedName>
        <fullName evidence="1">Uncharacterized protein</fullName>
    </submittedName>
</protein>
<dbReference type="RefSeq" id="WP_013536946.1">
    <property type="nucleotide sequence ID" value="NC_014926.1"/>
</dbReference>
<dbReference type="GO" id="GO:0006154">
    <property type="term" value="P:adenosine catabolic process"/>
    <property type="evidence" value="ECO:0007669"/>
    <property type="project" value="TreeGrafter"/>
</dbReference>
<dbReference type="Gene3D" id="3.20.20.140">
    <property type="entry name" value="Metal-dependent hydrolases"/>
    <property type="match status" value="2"/>
</dbReference>
<dbReference type="InterPro" id="IPR032466">
    <property type="entry name" value="Metal_Hydrolase"/>
</dbReference>
<proteinExistence type="predicted"/>
<dbReference type="STRING" id="648996.Theam_0187"/>
<name>E8T3M9_THEA1</name>
<evidence type="ECO:0000313" key="2">
    <source>
        <dbReference type="Proteomes" id="UP000006362"/>
    </source>
</evidence>
<dbReference type="HOGENOM" id="CLU_377184_0_0_0"/>
<evidence type="ECO:0000313" key="1">
    <source>
        <dbReference type="EMBL" id="ADU96160.1"/>
    </source>
</evidence>
<organism evidence="1 2">
    <name type="scientific">Thermovibrio ammonificans (strain DSM 15698 / JCM 12110 / HB-1)</name>
    <dbReference type="NCBI Taxonomy" id="648996"/>
    <lineage>
        <taxon>Bacteria</taxon>
        <taxon>Pseudomonadati</taxon>
        <taxon>Aquificota</taxon>
        <taxon>Aquificia</taxon>
        <taxon>Desulfurobacteriales</taxon>
        <taxon>Desulfurobacteriaceae</taxon>
        <taxon>Thermovibrio</taxon>
    </lineage>
</organism>
<dbReference type="PANTHER" id="PTHR11409:SF43">
    <property type="entry name" value="ADENOSINE DEAMINASE"/>
    <property type="match status" value="1"/>
</dbReference>
<accession>E8T3M9</accession>